<comment type="subcellular location">
    <subcellularLocation>
        <location evidence="1">Golgi apparatus membrane</location>
        <topology evidence="1">Single-pass type II membrane protein</topology>
    </subcellularLocation>
</comment>
<evidence type="ECO:0000256" key="3">
    <source>
        <dbReference type="ARBA" id="ARBA00022679"/>
    </source>
</evidence>
<proteinExistence type="inferred from homology"/>
<evidence type="ECO:0000313" key="10">
    <source>
        <dbReference type="Proteomes" id="UP001652625"/>
    </source>
</evidence>
<keyword evidence="9" id="KW-0325">Glycoprotein</keyword>
<accession>A0ABM4CFE3</accession>
<dbReference type="PANTHER" id="PTHR14647">
    <property type="entry name" value="GALACTOSE-3-O-SULFOTRANSFERASE"/>
    <property type="match status" value="1"/>
</dbReference>
<keyword evidence="5" id="KW-0735">Signal-anchor</keyword>
<evidence type="ECO:0000256" key="4">
    <source>
        <dbReference type="ARBA" id="ARBA00022692"/>
    </source>
</evidence>
<gene>
    <name evidence="11" type="primary">LOC101237080</name>
</gene>
<evidence type="ECO:0000256" key="8">
    <source>
        <dbReference type="ARBA" id="ARBA00023136"/>
    </source>
</evidence>
<protein>
    <submittedName>
        <fullName evidence="11">Galactose-3-O-sulfotransferase 3 isoform X5</fullName>
    </submittedName>
</protein>
<organism evidence="10 11">
    <name type="scientific">Hydra vulgaris</name>
    <name type="common">Hydra</name>
    <name type="synonym">Hydra attenuata</name>
    <dbReference type="NCBI Taxonomy" id="6087"/>
    <lineage>
        <taxon>Eukaryota</taxon>
        <taxon>Metazoa</taxon>
        <taxon>Cnidaria</taxon>
        <taxon>Hydrozoa</taxon>
        <taxon>Hydroidolina</taxon>
        <taxon>Anthoathecata</taxon>
        <taxon>Aplanulata</taxon>
        <taxon>Hydridae</taxon>
        <taxon>Hydra</taxon>
    </lineage>
</organism>
<evidence type="ECO:0000256" key="6">
    <source>
        <dbReference type="ARBA" id="ARBA00022989"/>
    </source>
</evidence>
<name>A0ABM4CFE3_HYDVU</name>
<dbReference type="InterPro" id="IPR027417">
    <property type="entry name" value="P-loop_NTPase"/>
</dbReference>
<dbReference type="Pfam" id="PF06990">
    <property type="entry name" value="Gal-3-0_sulfotr"/>
    <property type="match status" value="1"/>
</dbReference>
<reference evidence="11" key="1">
    <citation type="submission" date="2025-08" db="UniProtKB">
        <authorList>
            <consortium name="RefSeq"/>
        </authorList>
    </citation>
    <scope>IDENTIFICATION</scope>
</reference>
<dbReference type="RefSeq" id="XP_065660407.1">
    <property type="nucleotide sequence ID" value="XM_065804335.1"/>
</dbReference>
<keyword evidence="4" id="KW-0812">Transmembrane</keyword>
<dbReference type="PANTHER" id="PTHR14647:SF87">
    <property type="entry name" value="PUTATIVE-RELATED"/>
    <property type="match status" value="1"/>
</dbReference>
<keyword evidence="3" id="KW-0808">Transferase</keyword>
<evidence type="ECO:0000256" key="9">
    <source>
        <dbReference type="ARBA" id="ARBA00023180"/>
    </source>
</evidence>
<keyword evidence="6" id="KW-1133">Transmembrane helix</keyword>
<evidence type="ECO:0000256" key="2">
    <source>
        <dbReference type="ARBA" id="ARBA00008124"/>
    </source>
</evidence>
<dbReference type="Gene3D" id="3.40.50.300">
    <property type="entry name" value="P-loop containing nucleotide triphosphate hydrolases"/>
    <property type="match status" value="1"/>
</dbReference>
<evidence type="ECO:0000256" key="1">
    <source>
        <dbReference type="ARBA" id="ARBA00004323"/>
    </source>
</evidence>
<keyword evidence="8" id="KW-0472">Membrane</keyword>
<evidence type="ECO:0000256" key="7">
    <source>
        <dbReference type="ARBA" id="ARBA00023034"/>
    </source>
</evidence>
<keyword evidence="10" id="KW-1185">Reference proteome</keyword>
<comment type="similarity">
    <text evidence="2">Belongs to the galactose-3-O-sulfotransferase family.</text>
</comment>
<dbReference type="GeneID" id="101237080"/>
<evidence type="ECO:0000256" key="5">
    <source>
        <dbReference type="ARBA" id="ARBA00022968"/>
    </source>
</evidence>
<keyword evidence="7" id="KW-0333">Golgi apparatus</keyword>
<evidence type="ECO:0000313" key="11">
    <source>
        <dbReference type="RefSeq" id="XP_065660407.1"/>
    </source>
</evidence>
<sequence>MQRYSKSNKLNVALPQCDHRFCYPEKFDENFLYLHKKDEVYDMLFNHAVFDKEKMLKIMHPGTKIITIIREPYSQFDSAAQYLEFKKYFNLSENLPLLDEFFKIPEFYLKRLLQSLDLKSAGGVFALAKNPNAFDLGFDIWNETSEYINKVLYSISQNIHLVMIMEYKEESLVMLKNELNWELEDVVFYVHNARKFKDNNTNDINDATKKVFDWNKLDAAIYKHFNETFWKKIKTSPLSFDEDVKKLKQWNTDLQGFCNFYKVTETSKRLLANYERKSGENLCKDISMEDVQFTNWFKNMRFYKLARLKKL</sequence>
<dbReference type="Proteomes" id="UP001652625">
    <property type="component" value="Chromosome 08"/>
</dbReference>
<dbReference type="InterPro" id="IPR009729">
    <property type="entry name" value="Gal-3-0_sulfotransfrase"/>
</dbReference>